<evidence type="ECO:0000313" key="1">
    <source>
        <dbReference type="Proteomes" id="UP000095287"/>
    </source>
</evidence>
<organism evidence="1 2">
    <name type="scientific">Steinernema glaseri</name>
    <dbReference type="NCBI Taxonomy" id="37863"/>
    <lineage>
        <taxon>Eukaryota</taxon>
        <taxon>Metazoa</taxon>
        <taxon>Ecdysozoa</taxon>
        <taxon>Nematoda</taxon>
        <taxon>Chromadorea</taxon>
        <taxon>Rhabditida</taxon>
        <taxon>Tylenchina</taxon>
        <taxon>Panagrolaimomorpha</taxon>
        <taxon>Strongyloidoidea</taxon>
        <taxon>Steinernematidae</taxon>
        <taxon>Steinernema</taxon>
    </lineage>
</organism>
<proteinExistence type="predicted"/>
<dbReference type="Proteomes" id="UP000095287">
    <property type="component" value="Unplaced"/>
</dbReference>
<sequence>MMYWDNTPSSPPSLFALASKAVVEHNAPLAEFVAKKGDDKFLTEEFAVDIKREAAWAKFHMDFHYLCHLPKECILYKNDHSIDEVATFHKAARSKKGAIKRTFILPEMNEPRNAHLMVSVVHLLCKERCHMPI</sequence>
<evidence type="ECO:0000313" key="2">
    <source>
        <dbReference type="WBParaSite" id="L893_g7271.t1"/>
    </source>
</evidence>
<accession>A0A1I8AN02</accession>
<dbReference type="WBParaSite" id="L893_g7271.t1">
    <property type="protein sequence ID" value="L893_g7271.t1"/>
    <property type="gene ID" value="L893_g7271"/>
</dbReference>
<reference evidence="2" key="1">
    <citation type="submission" date="2016-11" db="UniProtKB">
        <authorList>
            <consortium name="WormBaseParasite"/>
        </authorList>
    </citation>
    <scope>IDENTIFICATION</scope>
</reference>
<keyword evidence="1" id="KW-1185">Reference proteome</keyword>
<name>A0A1I8AN02_9BILA</name>
<dbReference type="AlphaFoldDB" id="A0A1I8AN02"/>
<protein>
    <submittedName>
        <fullName evidence="2">Glyco_transf_41 domain-containing protein</fullName>
    </submittedName>
</protein>